<dbReference type="PANTHER" id="PTHR46832:SF1">
    <property type="entry name" value="5'-METHYLTHIOADENOSINE_S-ADENOSYLHOMOCYSTEINE NUCLEOSIDASE"/>
    <property type="match status" value="1"/>
</dbReference>
<dbReference type="InterPro" id="IPR010049">
    <property type="entry name" value="MTA_SAH_Nsdase"/>
</dbReference>
<comment type="similarity">
    <text evidence="6">Belongs to the PNP/UDP phosphorylase family. MtnN subfamily.</text>
</comment>
<gene>
    <name evidence="6 9" type="primary">mtnN</name>
    <name evidence="8" type="ORF">EDC16_103283</name>
    <name evidence="9" type="ORF">FHQ21_05200</name>
</gene>
<evidence type="ECO:0000313" key="10">
    <source>
        <dbReference type="Proteomes" id="UP000294619"/>
    </source>
</evidence>
<dbReference type="GO" id="GO:0008930">
    <property type="term" value="F:methylthioadenosine nucleosidase activity"/>
    <property type="evidence" value="ECO:0007669"/>
    <property type="project" value="UniProtKB-UniRule"/>
</dbReference>
<evidence type="ECO:0000256" key="2">
    <source>
        <dbReference type="ARBA" id="ARBA00022605"/>
    </source>
</evidence>
<dbReference type="GO" id="GO:0009164">
    <property type="term" value="P:nucleoside catabolic process"/>
    <property type="evidence" value="ECO:0007669"/>
    <property type="project" value="InterPro"/>
</dbReference>
<keyword evidence="11" id="KW-1185">Reference proteome</keyword>
<dbReference type="EMBL" id="VDGV01000038">
    <property type="protein sequence ID" value="TNG92196.1"/>
    <property type="molecule type" value="Genomic_DNA"/>
</dbReference>
<reference evidence="8 10" key="1">
    <citation type="submission" date="2019-03" db="EMBL/GenBank/DDBJ databases">
        <title>Genomic Encyclopedia of Type Strains, Phase IV (KMG-IV): sequencing the most valuable type-strain genomes for metagenomic binning, comparative biology and taxonomic classification.</title>
        <authorList>
            <person name="Goeker M."/>
        </authorList>
    </citation>
    <scope>NUCLEOTIDE SEQUENCE [LARGE SCALE GENOMIC DNA]</scope>
    <source>
        <strain evidence="8 10">DSM 28140</strain>
    </source>
</reference>
<evidence type="ECO:0000313" key="9">
    <source>
        <dbReference type="EMBL" id="TNG92196.1"/>
    </source>
</evidence>
<dbReference type="RefSeq" id="WP_132965957.1">
    <property type="nucleotide sequence ID" value="NZ_LEKL01000041.1"/>
</dbReference>
<comment type="catalytic activity">
    <reaction evidence="6">
        <text>S-methyl-5'-thioadenosine + H2O = 5-(methylsulfanyl)-D-ribose + adenine</text>
        <dbReference type="Rhea" id="RHEA:13617"/>
        <dbReference type="ChEBI" id="CHEBI:15377"/>
        <dbReference type="ChEBI" id="CHEBI:16708"/>
        <dbReference type="ChEBI" id="CHEBI:17509"/>
        <dbReference type="ChEBI" id="CHEBI:78440"/>
        <dbReference type="EC" id="3.2.2.9"/>
    </reaction>
</comment>
<keyword evidence="3 6" id="KW-0378">Hydrolase</keyword>
<dbReference type="UniPathway" id="UPA00904">
    <property type="reaction ID" value="UER00871"/>
</dbReference>
<proteinExistence type="inferred from homology"/>
<dbReference type="FunFam" id="3.40.50.1580:FF:000001">
    <property type="entry name" value="MTA/SAH nucleosidase family protein"/>
    <property type="match status" value="1"/>
</dbReference>
<evidence type="ECO:0000313" key="11">
    <source>
        <dbReference type="Proteomes" id="UP000305526"/>
    </source>
</evidence>
<evidence type="ECO:0000259" key="7">
    <source>
        <dbReference type="Pfam" id="PF01048"/>
    </source>
</evidence>
<dbReference type="GO" id="GO:0005829">
    <property type="term" value="C:cytosol"/>
    <property type="evidence" value="ECO:0007669"/>
    <property type="project" value="TreeGrafter"/>
</dbReference>
<dbReference type="Proteomes" id="UP000305526">
    <property type="component" value="Unassembled WGS sequence"/>
</dbReference>
<keyword evidence="4 6" id="KW-0486">Methionine biosynthesis</keyword>
<comment type="pathway">
    <text evidence="1 6">Amino-acid biosynthesis; L-methionine biosynthesis via salvage pathway; S-methyl-5-thio-alpha-D-ribose 1-phosphate from S-methyl-5'-thioadenosine (hydrolase route): step 1/2.</text>
</comment>
<keyword evidence="2 6" id="KW-0028">Amino-acid biosynthesis</keyword>
<dbReference type="HAMAP" id="MF_01684">
    <property type="entry name" value="Salvage_MtnN"/>
    <property type="match status" value="1"/>
</dbReference>
<dbReference type="GO" id="GO:0019509">
    <property type="term" value="P:L-methionine salvage from methylthioadenosine"/>
    <property type="evidence" value="ECO:0007669"/>
    <property type="project" value="UniProtKB-UniRule"/>
</dbReference>
<feature type="active site" description="Proton acceptor" evidence="6">
    <location>
        <position position="12"/>
    </location>
</feature>
<dbReference type="NCBIfam" id="TIGR01704">
    <property type="entry name" value="MTA_SAH-Nsdase"/>
    <property type="match status" value="1"/>
</dbReference>
<keyword evidence="9" id="KW-0326">Glycosidase</keyword>
<protein>
    <recommendedName>
        <fullName evidence="6">5'-methylthioadenosine/S-adenosylhomocysteine nucleosidase</fullName>
        <shortName evidence="6">MTA/SAH nucleosidase</shortName>
        <shortName evidence="6">MTAN</shortName>
        <ecNumber evidence="6">3.2.2.9</ecNumber>
    </recommendedName>
    <alternativeName>
        <fullName evidence="6">5'-deoxyadenosine nucleosidase</fullName>
        <shortName evidence="6">DOA nucleosidase</shortName>
        <shortName evidence="6">dAdo nucleosidase</shortName>
    </alternativeName>
    <alternativeName>
        <fullName evidence="6">5'-methylthioadenosine nucleosidase</fullName>
        <shortName evidence="6">MTA nucleosidase</shortName>
    </alternativeName>
    <alternativeName>
        <fullName evidence="6">S-adenosylhomocysteine nucleosidase</fullName>
        <shortName evidence="6">AdoHcy nucleosidase</shortName>
        <shortName evidence="6">SAH nucleosidase</shortName>
        <shortName evidence="6">SRH nucleosidase</shortName>
    </alternativeName>
</protein>
<organism evidence="8 10">
    <name type="scientific">Testudinibacter aquarius</name>
    <dbReference type="NCBI Taxonomy" id="1524974"/>
    <lineage>
        <taxon>Bacteria</taxon>
        <taxon>Pseudomonadati</taxon>
        <taxon>Pseudomonadota</taxon>
        <taxon>Gammaproteobacteria</taxon>
        <taxon>Pasteurellales</taxon>
        <taxon>Pasteurellaceae</taxon>
        <taxon>Testudinibacter</taxon>
    </lineage>
</organism>
<feature type="binding site" evidence="6">
    <location>
        <begin position="173"/>
        <end position="174"/>
    </location>
    <ligand>
        <name>substrate</name>
    </ligand>
</feature>
<dbReference type="Proteomes" id="UP000294619">
    <property type="component" value="Unassembled WGS sequence"/>
</dbReference>
<feature type="binding site" evidence="6">
    <location>
        <position position="78"/>
    </location>
    <ligand>
        <name>substrate</name>
    </ligand>
</feature>
<dbReference type="PANTHER" id="PTHR46832">
    <property type="entry name" value="5'-METHYLTHIOADENOSINE/S-ADENOSYLHOMOCYSTEINE NUCLEOSIDASE"/>
    <property type="match status" value="1"/>
</dbReference>
<dbReference type="InterPro" id="IPR035994">
    <property type="entry name" value="Nucleoside_phosphorylase_sf"/>
</dbReference>
<comment type="caution">
    <text evidence="6">Lacks conserved residue(s) required for the propagation of feature annotation.</text>
</comment>
<dbReference type="AlphaFoldDB" id="A0A4R3YDL4"/>
<dbReference type="Gene3D" id="3.40.50.1580">
    <property type="entry name" value="Nucleoside phosphorylase domain"/>
    <property type="match status" value="1"/>
</dbReference>
<dbReference type="SUPFAM" id="SSF53167">
    <property type="entry name" value="Purine and uridine phosphorylases"/>
    <property type="match status" value="1"/>
</dbReference>
<sequence>MKIGIVGAMLQEVEILRNKMSDVTTHQIAGCTLYQGSLHGADVALVQSGIGKTAAAMATTALILLTKPDCVINTGSAGGIAADLAIGDVIVSTETAYHDADVTAFGYAKGQLPGCPATFASNQALTELAQKVVQAQGKSAVKGLICSGDLFCNDQQQIARIKADFPEAVAVEMEAAAIAQVCFSFDLPFVVVRAVSDVADQVSHISFDEFLPLAAQQSSEMVIAMLAELQ</sequence>
<comment type="catalytic activity">
    <reaction evidence="5">
        <text>5'-deoxyadenosine + H2O = 5-deoxy-D-ribose + adenine</text>
        <dbReference type="Rhea" id="RHEA:29859"/>
        <dbReference type="ChEBI" id="CHEBI:15377"/>
        <dbReference type="ChEBI" id="CHEBI:16708"/>
        <dbReference type="ChEBI" id="CHEBI:17319"/>
        <dbReference type="ChEBI" id="CHEBI:149540"/>
        <dbReference type="EC" id="3.2.2.9"/>
    </reaction>
    <physiologicalReaction direction="left-to-right" evidence="5">
        <dbReference type="Rhea" id="RHEA:29860"/>
    </physiologicalReaction>
</comment>
<dbReference type="GO" id="GO:0008782">
    <property type="term" value="F:adenosylhomocysteine nucleosidase activity"/>
    <property type="evidence" value="ECO:0007669"/>
    <property type="project" value="UniProtKB-UniRule"/>
</dbReference>
<dbReference type="InterPro" id="IPR000845">
    <property type="entry name" value="Nucleoside_phosphorylase_d"/>
</dbReference>
<evidence type="ECO:0000256" key="3">
    <source>
        <dbReference type="ARBA" id="ARBA00022801"/>
    </source>
</evidence>
<comment type="caution">
    <text evidence="8">The sequence shown here is derived from an EMBL/GenBank/DDBJ whole genome shotgun (WGS) entry which is preliminary data.</text>
</comment>
<evidence type="ECO:0000256" key="6">
    <source>
        <dbReference type="HAMAP-Rule" id="MF_01684"/>
    </source>
</evidence>
<feature type="active site" description="Proton donor" evidence="6">
    <location>
        <position position="197"/>
    </location>
</feature>
<reference evidence="9 11" key="2">
    <citation type="submission" date="2019-05" db="EMBL/GenBank/DDBJ databases">
        <title>Pasteurellaceae isolates from reptiles.</title>
        <authorList>
            <person name="Bojesen A.M."/>
            <person name="Lund E."/>
        </authorList>
    </citation>
    <scope>NUCLEOTIDE SEQUENCE [LARGE SCALE GENOMIC DNA]</scope>
    <source>
        <strain evidence="9 11">ELNT2x</strain>
    </source>
</reference>
<dbReference type="GO" id="GO:0019284">
    <property type="term" value="P:L-methionine salvage from S-adenosylmethionine"/>
    <property type="evidence" value="ECO:0007669"/>
    <property type="project" value="TreeGrafter"/>
</dbReference>
<dbReference type="CDD" id="cd09008">
    <property type="entry name" value="MTAN"/>
    <property type="match status" value="1"/>
</dbReference>
<dbReference type="EC" id="3.2.2.9" evidence="6"/>
<dbReference type="Pfam" id="PF01048">
    <property type="entry name" value="PNP_UDP_1"/>
    <property type="match status" value="1"/>
</dbReference>
<accession>A0A4R3YDL4</accession>
<evidence type="ECO:0000256" key="4">
    <source>
        <dbReference type="ARBA" id="ARBA00023167"/>
    </source>
</evidence>
<evidence type="ECO:0000256" key="5">
    <source>
        <dbReference type="ARBA" id="ARBA00050313"/>
    </source>
</evidence>
<comment type="catalytic activity">
    <reaction evidence="6">
        <text>S-adenosyl-L-homocysteine + H2O = S-(5-deoxy-D-ribos-5-yl)-L-homocysteine + adenine</text>
        <dbReference type="Rhea" id="RHEA:17805"/>
        <dbReference type="ChEBI" id="CHEBI:15377"/>
        <dbReference type="ChEBI" id="CHEBI:16708"/>
        <dbReference type="ChEBI" id="CHEBI:57856"/>
        <dbReference type="ChEBI" id="CHEBI:58195"/>
        <dbReference type="EC" id="3.2.2.9"/>
    </reaction>
</comment>
<dbReference type="NCBIfam" id="NF004079">
    <property type="entry name" value="PRK05584.1"/>
    <property type="match status" value="1"/>
</dbReference>
<comment type="function">
    <text evidence="6">Catalyzes the irreversible cleavage of the glycosidic bond in both 5'-methylthioadenosine (MTA) and S-adenosylhomocysteine (SAH/AdoHcy) to adenine and the corresponding thioribose, 5'-methylthioribose and S-ribosylhomocysteine, respectively. Also cleaves 5'-deoxyadenosine, a toxic by-product of radical S-adenosylmethionine (SAM) enzymes, into 5-deoxyribose and adenine.</text>
</comment>
<name>A0A4R3YDL4_9PAST</name>
<dbReference type="EMBL" id="SMCP01000003">
    <property type="protein sequence ID" value="TCV88924.1"/>
    <property type="molecule type" value="Genomic_DNA"/>
</dbReference>
<evidence type="ECO:0000313" key="8">
    <source>
        <dbReference type="EMBL" id="TCV88924.1"/>
    </source>
</evidence>
<evidence type="ECO:0000256" key="1">
    <source>
        <dbReference type="ARBA" id="ARBA00004945"/>
    </source>
</evidence>
<feature type="domain" description="Nucleoside phosphorylase" evidence="7">
    <location>
        <begin position="2"/>
        <end position="226"/>
    </location>
</feature>